<dbReference type="PANTHER" id="PTHR46796:SF13">
    <property type="entry name" value="HTH-TYPE TRANSCRIPTIONAL ACTIVATOR RHAS"/>
    <property type="match status" value="1"/>
</dbReference>
<evidence type="ECO:0000256" key="4">
    <source>
        <dbReference type="ARBA" id="ARBA00023159"/>
    </source>
</evidence>
<evidence type="ECO:0000256" key="1">
    <source>
        <dbReference type="ARBA" id="ARBA00022490"/>
    </source>
</evidence>
<dbReference type="PANTHER" id="PTHR46796">
    <property type="entry name" value="HTH-TYPE TRANSCRIPTIONAL ACTIVATOR RHAS-RELATED"/>
    <property type="match status" value="1"/>
</dbReference>
<dbReference type="GO" id="GO:0043565">
    <property type="term" value="F:sequence-specific DNA binding"/>
    <property type="evidence" value="ECO:0007669"/>
    <property type="project" value="InterPro"/>
</dbReference>
<dbReference type="InterPro" id="IPR009057">
    <property type="entry name" value="Homeodomain-like_sf"/>
</dbReference>
<keyword evidence="1" id="KW-0963">Cytoplasm</keyword>
<feature type="domain" description="HTH araC/xylS-type" evidence="6">
    <location>
        <begin position="197"/>
        <end position="298"/>
    </location>
</feature>
<dbReference type="AlphaFoldDB" id="A0A3R8MKW1"/>
<evidence type="ECO:0000256" key="5">
    <source>
        <dbReference type="ARBA" id="ARBA00023163"/>
    </source>
</evidence>
<dbReference type="Pfam" id="PF12833">
    <property type="entry name" value="HTH_18"/>
    <property type="match status" value="1"/>
</dbReference>
<accession>A0A3R8MKW1</accession>
<evidence type="ECO:0000256" key="3">
    <source>
        <dbReference type="ARBA" id="ARBA00023125"/>
    </source>
</evidence>
<dbReference type="STRING" id="1263831.F543_12800"/>
<evidence type="ECO:0000313" key="8">
    <source>
        <dbReference type="Proteomes" id="UP000276010"/>
    </source>
</evidence>
<keyword evidence="3" id="KW-0238">DNA-binding</keyword>
<dbReference type="InterPro" id="IPR020449">
    <property type="entry name" value="Tscrpt_reg_AraC-type_HTH"/>
</dbReference>
<dbReference type="PROSITE" id="PS01124">
    <property type="entry name" value="HTH_ARAC_FAMILY_2"/>
    <property type="match status" value="1"/>
</dbReference>
<dbReference type="GO" id="GO:0003700">
    <property type="term" value="F:DNA-binding transcription factor activity"/>
    <property type="evidence" value="ECO:0007669"/>
    <property type="project" value="InterPro"/>
</dbReference>
<dbReference type="InterPro" id="IPR050204">
    <property type="entry name" value="AraC_XylS_family_regulators"/>
</dbReference>
<dbReference type="Proteomes" id="UP000276010">
    <property type="component" value="Unassembled WGS sequence"/>
</dbReference>
<dbReference type="EMBL" id="RRUC01000021">
    <property type="protein sequence ID" value="RRN03734.1"/>
    <property type="molecule type" value="Genomic_DNA"/>
</dbReference>
<dbReference type="InterPro" id="IPR037923">
    <property type="entry name" value="HTH-like"/>
</dbReference>
<dbReference type="PRINTS" id="PR00032">
    <property type="entry name" value="HTHARAC"/>
</dbReference>
<dbReference type="SMART" id="SM00342">
    <property type="entry name" value="HTH_ARAC"/>
    <property type="match status" value="1"/>
</dbReference>
<dbReference type="Pfam" id="PF12852">
    <property type="entry name" value="Cupin_6"/>
    <property type="match status" value="1"/>
</dbReference>
<dbReference type="InterPro" id="IPR018060">
    <property type="entry name" value="HTH_AraC"/>
</dbReference>
<name>A0A3R8MKW1_BIBTR</name>
<evidence type="ECO:0000259" key="6">
    <source>
        <dbReference type="PROSITE" id="PS01124"/>
    </source>
</evidence>
<dbReference type="SUPFAM" id="SSF46689">
    <property type="entry name" value="Homeodomain-like"/>
    <property type="match status" value="2"/>
</dbReference>
<dbReference type="InterPro" id="IPR018062">
    <property type="entry name" value="HTH_AraC-typ_CS"/>
</dbReference>
<dbReference type="Gene3D" id="1.10.10.60">
    <property type="entry name" value="Homeodomain-like"/>
    <property type="match status" value="2"/>
</dbReference>
<dbReference type="PROSITE" id="PS00041">
    <property type="entry name" value="HTH_ARAC_FAMILY_1"/>
    <property type="match status" value="1"/>
</dbReference>
<keyword evidence="5" id="KW-0804">Transcription</keyword>
<comment type="caution">
    <text evidence="7">The sequence shown here is derived from an EMBL/GenBank/DDBJ whole genome shotgun (WGS) entry which is preliminary data.</text>
</comment>
<proteinExistence type="predicted"/>
<sequence length="311" mass="35597">MDYLDSFIKLHQIEGEIKVLCRFHGDWHIDHPASETPLGVFHIISKGQCCIKLDGQCRHLKAGDVVFFPYGTEHELASCPTLFDIPPSALIPIQRQTNNNFTVCRNHQAENDDFEMFCGFFHYRYPSALFELPKWHLAENNHSVLALLALLRDEKEENLGNQTVINALANVLFTYLIRDYLARHQIQSGILAALQDKRLKIAIQTMLEAPENDWSMDKLADLCAMSRSNFIRLFKEKSGISAGKFLTEIRLQKAELLLQNSALSIQEIAIAVGYQSEAHFCKLFKTYKGRVPSELRGQMKFLRNVLQLDDN</sequence>
<dbReference type="SUPFAM" id="SSF51215">
    <property type="entry name" value="Regulatory protein AraC"/>
    <property type="match status" value="1"/>
</dbReference>
<dbReference type="InterPro" id="IPR032783">
    <property type="entry name" value="AraC_lig"/>
</dbReference>
<gene>
    <name evidence="7" type="ORF">EIM44_05960</name>
</gene>
<evidence type="ECO:0000313" key="7">
    <source>
        <dbReference type="EMBL" id="RRN03734.1"/>
    </source>
</evidence>
<dbReference type="RefSeq" id="WP_125134868.1">
    <property type="nucleotide sequence ID" value="NZ_RRUC01000021.1"/>
</dbReference>
<reference evidence="7 8" key="1">
    <citation type="submission" date="2018-11" db="EMBL/GenBank/DDBJ databases">
        <title>Whole genome sequence of Bibersteinia trehalosi strain OADDL-BT1 an multidrug resistant pathogen isolate.</title>
        <authorList>
            <person name="Couger M."/>
            <person name="Ramachandran A."/>
        </authorList>
    </citation>
    <scope>NUCLEOTIDE SEQUENCE [LARGE SCALE GENOMIC DNA]</scope>
    <source>
        <strain evidence="7 8">OADDL-BT1</strain>
    </source>
</reference>
<protein>
    <submittedName>
        <fullName evidence="7">Helix-turn-helix domain-containing protein</fullName>
    </submittedName>
</protein>
<organism evidence="7 8">
    <name type="scientific">Bibersteinia trehalosi</name>
    <name type="common">Pasteurella trehalosi</name>
    <dbReference type="NCBI Taxonomy" id="47735"/>
    <lineage>
        <taxon>Bacteria</taxon>
        <taxon>Pseudomonadati</taxon>
        <taxon>Pseudomonadota</taxon>
        <taxon>Gammaproteobacteria</taxon>
        <taxon>Pasteurellales</taxon>
        <taxon>Pasteurellaceae</taxon>
        <taxon>Bibersteinia</taxon>
    </lineage>
</organism>
<keyword evidence="4" id="KW-0010">Activator</keyword>
<evidence type="ECO:0000256" key="2">
    <source>
        <dbReference type="ARBA" id="ARBA00023015"/>
    </source>
</evidence>
<keyword evidence="2" id="KW-0805">Transcription regulation</keyword>